<dbReference type="KEGG" id="fes:HER31_15095"/>
<dbReference type="InterPro" id="IPR029016">
    <property type="entry name" value="GAF-like_dom_sf"/>
</dbReference>
<proteinExistence type="predicted"/>
<sequence length="214" mass="24650">MSQPQPSDLDPLLVRDYLRDNPQFFEHFPELLNSLRINHHQRGAISLVERQQQLLRQRVQEQEQEITSLLAIATRNDDIHNFFSKLLFELLAIKDIDKMTTRLCRQLQTKFRFTSVKLYQRGDDQQFSKTELEAIIKHRLDGRGYYLGRLPAQEARLLVGIETGSVALIGLGGSDNWLGVLAIASHEPSHFSPEMGTMLIDNLQQLLSHRLQHG</sequence>
<dbReference type="AlphaFoldDB" id="A0A6H1UHK6"/>
<accession>A0A6H1UHK6</accession>
<dbReference type="Pfam" id="PF04340">
    <property type="entry name" value="DUF484"/>
    <property type="match status" value="1"/>
</dbReference>
<organism evidence="1 2">
    <name type="scientific">Ferrimonas lipolytica</name>
    <dbReference type="NCBI Taxonomy" id="2724191"/>
    <lineage>
        <taxon>Bacteria</taxon>
        <taxon>Pseudomonadati</taxon>
        <taxon>Pseudomonadota</taxon>
        <taxon>Gammaproteobacteria</taxon>
        <taxon>Alteromonadales</taxon>
        <taxon>Ferrimonadaceae</taxon>
        <taxon>Ferrimonas</taxon>
    </lineage>
</organism>
<dbReference type="RefSeq" id="WP_168661757.1">
    <property type="nucleotide sequence ID" value="NZ_CP051180.1"/>
</dbReference>
<dbReference type="PANTHER" id="PTHR38765:SF1">
    <property type="entry name" value="DUF484 DOMAIN-CONTAINING PROTEIN"/>
    <property type="match status" value="1"/>
</dbReference>
<protein>
    <submittedName>
        <fullName evidence="1">DUF484 family protein</fullName>
    </submittedName>
</protein>
<reference evidence="1 2" key="1">
    <citation type="submission" date="2020-04" db="EMBL/GenBank/DDBJ databases">
        <title>Ferrimonas sp. S7 isolated from sea water.</title>
        <authorList>
            <person name="Bae S.S."/>
            <person name="Baek K."/>
        </authorList>
    </citation>
    <scope>NUCLEOTIDE SEQUENCE [LARGE SCALE GENOMIC DNA]</scope>
    <source>
        <strain evidence="1 2">S7</strain>
    </source>
</reference>
<dbReference type="PANTHER" id="PTHR38765">
    <property type="entry name" value="DUF484 DOMAIN-CONTAINING PROTEIN"/>
    <property type="match status" value="1"/>
</dbReference>
<evidence type="ECO:0000313" key="1">
    <source>
        <dbReference type="EMBL" id="QIZ78109.1"/>
    </source>
</evidence>
<dbReference type="Gene3D" id="3.30.450.40">
    <property type="match status" value="1"/>
</dbReference>
<dbReference type="EMBL" id="CP051180">
    <property type="protein sequence ID" value="QIZ78109.1"/>
    <property type="molecule type" value="Genomic_DNA"/>
</dbReference>
<dbReference type="Proteomes" id="UP000501602">
    <property type="component" value="Chromosome"/>
</dbReference>
<keyword evidence="2" id="KW-1185">Reference proteome</keyword>
<dbReference type="InterPro" id="IPR007435">
    <property type="entry name" value="DUF484"/>
</dbReference>
<name>A0A6H1UHK6_9GAMM</name>
<evidence type="ECO:0000313" key="2">
    <source>
        <dbReference type="Proteomes" id="UP000501602"/>
    </source>
</evidence>
<gene>
    <name evidence="1" type="ORF">HER31_15095</name>
</gene>